<dbReference type="EMBL" id="BLAL01000356">
    <property type="protein sequence ID" value="GET04490.1"/>
    <property type="molecule type" value="Genomic_DNA"/>
</dbReference>
<accession>A0A8H3MKH9</accession>
<sequence>MTNYESSRITLNKQLYLEIKKKGLRGKRYFLLQSSKWILKENSMPRNAKDDSFLVIKLFNYLPSNHSLKTMRNKGIYSEIEGKYVGKLSLKRT</sequence>
<organism evidence="1 2">
    <name type="scientific">Rhizophagus clarus</name>
    <dbReference type="NCBI Taxonomy" id="94130"/>
    <lineage>
        <taxon>Eukaryota</taxon>
        <taxon>Fungi</taxon>
        <taxon>Fungi incertae sedis</taxon>
        <taxon>Mucoromycota</taxon>
        <taxon>Glomeromycotina</taxon>
        <taxon>Glomeromycetes</taxon>
        <taxon>Glomerales</taxon>
        <taxon>Glomeraceae</taxon>
        <taxon>Rhizophagus</taxon>
    </lineage>
</organism>
<reference evidence="1" key="1">
    <citation type="submission" date="2019-10" db="EMBL/GenBank/DDBJ databases">
        <title>Conservation and host-specific expression of non-tandemly repeated heterogenous ribosome RNA gene in arbuscular mycorrhizal fungi.</title>
        <authorList>
            <person name="Maeda T."/>
            <person name="Kobayashi Y."/>
            <person name="Nakagawa T."/>
            <person name="Ezawa T."/>
            <person name="Yamaguchi K."/>
            <person name="Bino T."/>
            <person name="Nishimoto Y."/>
            <person name="Shigenobu S."/>
            <person name="Kawaguchi M."/>
        </authorList>
    </citation>
    <scope>NUCLEOTIDE SEQUENCE</scope>
    <source>
        <strain evidence="1">HR1</strain>
    </source>
</reference>
<dbReference type="AlphaFoldDB" id="A0A8H3MKH9"/>
<dbReference type="Proteomes" id="UP000615446">
    <property type="component" value="Unassembled WGS sequence"/>
</dbReference>
<comment type="caution">
    <text evidence="1">The sequence shown here is derived from an EMBL/GenBank/DDBJ whole genome shotgun (WGS) entry which is preliminary data.</text>
</comment>
<protein>
    <submittedName>
        <fullName evidence="1">Uncharacterized protein</fullName>
    </submittedName>
</protein>
<name>A0A8H3MKH9_9GLOM</name>
<evidence type="ECO:0000313" key="1">
    <source>
        <dbReference type="EMBL" id="GET04490.1"/>
    </source>
</evidence>
<proteinExistence type="predicted"/>
<evidence type="ECO:0000313" key="2">
    <source>
        <dbReference type="Proteomes" id="UP000615446"/>
    </source>
</evidence>
<gene>
    <name evidence="1" type="ORF">RCL2_003079200</name>
</gene>